<accession>A0ABV1F4Q0</accession>
<organism evidence="2 3">
    <name type="scientific">Niallia hominis</name>
    <dbReference type="NCBI Taxonomy" id="3133173"/>
    <lineage>
        <taxon>Bacteria</taxon>
        <taxon>Bacillati</taxon>
        <taxon>Bacillota</taxon>
        <taxon>Bacilli</taxon>
        <taxon>Bacillales</taxon>
        <taxon>Bacillaceae</taxon>
        <taxon>Niallia</taxon>
    </lineage>
</organism>
<keyword evidence="1" id="KW-0472">Membrane</keyword>
<dbReference type="RefSeq" id="WP_349205407.1">
    <property type="nucleotide sequence ID" value="NZ_JBBMFN010000092.1"/>
</dbReference>
<keyword evidence="1" id="KW-1133">Transmembrane helix</keyword>
<feature type="transmembrane region" description="Helical" evidence="1">
    <location>
        <begin position="171"/>
        <end position="190"/>
    </location>
</feature>
<proteinExistence type="predicted"/>
<protein>
    <submittedName>
        <fullName evidence="2">Uncharacterized protein</fullName>
    </submittedName>
</protein>
<comment type="caution">
    <text evidence="2">The sequence shown here is derived from an EMBL/GenBank/DDBJ whole genome shotgun (WGS) entry which is preliminary data.</text>
</comment>
<gene>
    <name evidence="2" type="ORF">WMO63_21895</name>
</gene>
<evidence type="ECO:0000256" key="1">
    <source>
        <dbReference type="SAM" id="Phobius"/>
    </source>
</evidence>
<reference evidence="2 3" key="1">
    <citation type="submission" date="2024-03" db="EMBL/GenBank/DDBJ databases">
        <title>Human intestinal bacterial collection.</title>
        <authorList>
            <person name="Pauvert C."/>
            <person name="Hitch T.C.A."/>
            <person name="Clavel T."/>
        </authorList>
    </citation>
    <scope>NUCLEOTIDE SEQUENCE [LARGE SCALE GENOMIC DNA]</scope>
    <source>
        <strain evidence="2 3">CLA-SR-H024</strain>
    </source>
</reference>
<evidence type="ECO:0000313" key="3">
    <source>
        <dbReference type="Proteomes" id="UP001465426"/>
    </source>
</evidence>
<dbReference type="EMBL" id="JBBMFN010000092">
    <property type="protein sequence ID" value="MEQ2468316.1"/>
    <property type="molecule type" value="Genomic_DNA"/>
</dbReference>
<name>A0ABV1F4Q0_9BACI</name>
<keyword evidence="1" id="KW-0812">Transmembrane</keyword>
<evidence type="ECO:0000313" key="2">
    <source>
        <dbReference type="EMBL" id="MEQ2468316.1"/>
    </source>
</evidence>
<sequence length="210" mass="24464">MNRILWATFIFIVLFSGLAIIGAAEMLNQSAVKGIFSILLSIFIIFLLDSFLHLLSNRETSWKKKHYKSLLEWMDNGGIGDKRLEQSLFKDIKPKFNLIDNLELIQETFTKIDKEKRELLLAYFKAQRNAVTLNTTFMAIFSTIFSGILLYLIQNPGLFNTEVMGNETFDFIVKLFTWLFFFIIVMHHLVKMNKGTSTKNELYIEILEKL</sequence>
<keyword evidence="3" id="KW-1185">Reference proteome</keyword>
<dbReference type="Proteomes" id="UP001465426">
    <property type="component" value="Unassembled WGS sequence"/>
</dbReference>
<feature type="transmembrane region" description="Helical" evidence="1">
    <location>
        <begin position="35"/>
        <end position="55"/>
    </location>
</feature>
<feature type="transmembrane region" description="Helical" evidence="1">
    <location>
        <begin position="131"/>
        <end position="151"/>
    </location>
</feature>